<evidence type="ECO:0000256" key="1">
    <source>
        <dbReference type="SAM" id="MobiDB-lite"/>
    </source>
</evidence>
<organism evidence="2 3">
    <name type="scientific">Champsocephalus esox</name>
    <name type="common">pike icefish</name>
    <dbReference type="NCBI Taxonomy" id="159716"/>
    <lineage>
        <taxon>Eukaryota</taxon>
        <taxon>Metazoa</taxon>
        <taxon>Chordata</taxon>
        <taxon>Craniata</taxon>
        <taxon>Vertebrata</taxon>
        <taxon>Euteleostomi</taxon>
        <taxon>Actinopterygii</taxon>
        <taxon>Neopterygii</taxon>
        <taxon>Teleostei</taxon>
        <taxon>Neoteleostei</taxon>
        <taxon>Acanthomorphata</taxon>
        <taxon>Eupercaria</taxon>
        <taxon>Perciformes</taxon>
        <taxon>Notothenioidei</taxon>
        <taxon>Channichthyidae</taxon>
        <taxon>Champsocephalus</taxon>
    </lineage>
</organism>
<dbReference type="Proteomes" id="UP001335648">
    <property type="component" value="Unassembled WGS sequence"/>
</dbReference>
<feature type="compositionally biased region" description="Basic and acidic residues" evidence="1">
    <location>
        <begin position="12"/>
        <end position="37"/>
    </location>
</feature>
<sequence>MESLETAAAARCSDEGHDGNVVSKREIPSEEAREVETKTQGWHRQLEEGQSEESFEDQSSMHQDYEANPLQSTNPFPIGRQKAALSTQAPGLASHRKSTSSPEGHQCSHSAMDPDFQGEDGAETTKAREVCL</sequence>
<name>A0AAN8BLT9_9TELE</name>
<dbReference type="AlphaFoldDB" id="A0AAN8BLT9"/>
<evidence type="ECO:0000313" key="2">
    <source>
        <dbReference type="EMBL" id="KAK5886997.1"/>
    </source>
</evidence>
<accession>A0AAN8BLT9</accession>
<feature type="compositionally biased region" description="Basic and acidic residues" evidence="1">
    <location>
        <begin position="123"/>
        <end position="132"/>
    </location>
</feature>
<evidence type="ECO:0000313" key="3">
    <source>
        <dbReference type="Proteomes" id="UP001335648"/>
    </source>
</evidence>
<comment type="caution">
    <text evidence="2">The sequence shown here is derived from an EMBL/GenBank/DDBJ whole genome shotgun (WGS) entry which is preliminary data.</text>
</comment>
<proteinExistence type="predicted"/>
<reference evidence="2 3" key="1">
    <citation type="journal article" date="2023" name="Mol. Biol. Evol.">
        <title>Genomics of Secondarily Temperate Adaptation in the Only Non-Antarctic Icefish.</title>
        <authorList>
            <person name="Rivera-Colon A.G."/>
            <person name="Rayamajhi N."/>
            <person name="Minhas B.F."/>
            <person name="Madrigal G."/>
            <person name="Bilyk K.T."/>
            <person name="Yoon V."/>
            <person name="Hune M."/>
            <person name="Gregory S."/>
            <person name="Cheng C.H.C."/>
            <person name="Catchen J.M."/>
        </authorList>
    </citation>
    <scope>NUCLEOTIDE SEQUENCE [LARGE SCALE GENOMIC DNA]</scope>
    <source>
        <strain evidence="2">JC2023a</strain>
    </source>
</reference>
<dbReference type="EMBL" id="JAULUE010002059">
    <property type="protein sequence ID" value="KAK5886997.1"/>
    <property type="molecule type" value="Genomic_DNA"/>
</dbReference>
<gene>
    <name evidence="2" type="ORF">CesoFtcFv8_017974</name>
</gene>
<keyword evidence="3" id="KW-1185">Reference proteome</keyword>
<protein>
    <submittedName>
        <fullName evidence="2">Uncharacterized protein</fullName>
    </submittedName>
</protein>
<feature type="region of interest" description="Disordered" evidence="1">
    <location>
        <begin position="1"/>
        <end position="132"/>
    </location>
</feature>
<feature type="compositionally biased region" description="Polar residues" evidence="1">
    <location>
        <begin position="99"/>
        <end position="109"/>
    </location>
</feature>